<comment type="similarity">
    <text evidence="1 3">Belongs to the sulfotransferase 1 family.</text>
</comment>
<dbReference type="Gene3D" id="3.40.50.300">
    <property type="entry name" value="P-loop containing nucleotide triphosphate hydrolases"/>
    <property type="match status" value="1"/>
</dbReference>
<reference evidence="5" key="1">
    <citation type="submission" date="2017-07" db="EMBL/GenBank/DDBJ databases">
        <title>Taro Niue Genome Assembly and Annotation.</title>
        <authorList>
            <person name="Atibalentja N."/>
            <person name="Keating K."/>
            <person name="Fields C.J."/>
        </authorList>
    </citation>
    <scope>NUCLEOTIDE SEQUENCE</scope>
    <source>
        <strain evidence="5">Niue_2</strain>
        <tissue evidence="5">Leaf</tissue>
    </source>
</reference>
<evidence type="ECO:0000256" key="1">
    <source>
        <dbReference type="ARBA" id="ARBA00005771"/>
    </source>
</evidence>
<accession>A0A843XKL2</accession>
<proteinExistence type="inferred from homology"/>
<comment type="caution">
    <text evidence="5">The sequence shown here is derived from an EMBL/GenBank/DDBJ whole genome shotgun (WGS) entry which is preliminary data.</text>
</comment>
<dbReference type="OrthoDB" id="688297at2759"/>
<dbReference type="InterPro" id="IPR027417">
    <property type="entry name" value="P-loop_NTPase"/>
</dbReference>
<name>A0A843XKL2_COLES</name>
<sequence>MTYVQSGRGGKPCPRRGRTHIFLTHWLPCRLYGGFWVFEDWLPGTIAAQQHMVSRDDDVLVTALPKSGVTWLKSLVFAVVRCGTHPPADPTHPLRRTNPHDCVEFLEEIYAQNREVDLEALLSPPRILSIHTPYSVLTKIEVVNPLTEESGMACSIPVPEQRPPSLRK</sequence>
<dbReference type="Pfam" id="PF00685">
    <property type="entry name" value="Sulfotransfer_1"/>
    <property type="match status" value="1"/>
</dbReference>
<keyword evidence="2 3" id="KW-0808">Transferase</keyword>
<dbReference type="AlphaFoldDB" id="A0A843XKL2"/>
<evidence type="ECO:0000256" key="3">
    <source>
        <dbReference type="RuleBase" id="RU361155"/>
    </source>
</evidence>
<gene>
    <name evidence="5" type="ORF">Taro_053205</name>
</gene>
<evidence type="ECO:0000259" key="4">
    <source>
        <dbReference type="Pfam" id="PF00685"/>
    </source>
</evidence>
<organism evidence="5 6">
    <name type="scientific">Colocasia esculenta</name>
    <name type="common">Wild taro</name>
    <name type="synonym">Arum esculentum</name>
    <dbReference type="NCBI Taxonomy" id="4460"/>
    <lineage>
        <taxon>Eukaryota</taxon>
        <taxon>Viridiplantae</taxon>
        <taxon>Streptophyta</taxon>
        <taxon>Embryophyta</taxon>
        <taxon>Tracheophyta</taxon>
        <taxon>Spermatophyta</taxon>
        <taxon>Magnoliopsida</taxon>
        <taxon>Liliopsida</taxon>
        <taxon>Araceae</taxon>
        <taxon>Aroideae</taxon>
        <taxon>Colocasieae</taxon>
        <taxon>Colocasia</taxon>
    </lineage>
</organism>
<dbReference type="Proteomes" id="UP000652761">
    <property type="component" value="Unassembled WGS sequence"/>
</dbReference>
<dbReference type="EC" id="2.8.2.-" evidence="3"/>
<evidence type="ECO:0000313" key="6">
    <source>
        <dbReference type="Proteomes" id="UP000652761"/>
    </source>
</evidence>
<evidence type="ECO:0000256" key="2">
    <source>
        <dbReference type="ARBA" id="ARBA00022679"/>
    </source>
</evidence>
<feature type="domain" description="Sulfotransferase" evidence="4">
    <location>
        <begin position="56"/>
        <end position="139"/>
    </location>
</feature>
<dbReference type="InterPro" id="IPR000863">
    <property type="entry name" value="Sulfotransferase_dom"/>
</dbReference>
<evidence type="ECO:0000313" key="5">
    <source>
        <dbReference type="EMBL" id="MQM20189.1"/>
    </source>
</evidence>
<keyword evidence="6" id="KW-1185">Reference proteome</keyword>
<dbReference type="GO" id="GO:0008146">
    <property type="term" value="F:sulfotransferase activity"/>
    <property type="evidence" value="ECO:0007669"/>
    <property type="project" value="InterPro"/>
</dbReference>
<dbReference type="EMBL" id="NMUH01009567">
    <property type="protein sequence ID" value="MQM20189.1"/>
    <property type="molecule type" value="Genomic_DNA"/>
</dbReference>
<dbReference type="SUPFAM" id="SSF52540">
    <property type="entry name" value="P-loop containing nucleoside triphosphate hydrolases"/>
    <property type="match status" value="1"/>
</dbReference>
<dbReference type="PANTHER" id="PTHR11783">
    <property type="entry name" value="SULFOTRANSFERASE SULT"/>
    <property type="match status" value="1"/>
</dbReference>
<protein>
    <recommendedName>
        <fullName evidence="3">Sulfotransferase</fullName>
        <ecNumber evidence="3">2.8.2.-</ecNumber>
    </recommendedName>
</protein>